<gene>
    <name evidence="2" type="ORF">GSY63_02510</name>
</gene>
<evidence type="ECO:0000256" key="1">
    <source>
        <dbReference type="SAM" id="Phobius"/>
    </source>
</evidence>
<protein>
    <submittedName>
        <fullName evidence="2">Uncharacterized protein</fullName>
    </submittedName>
</protein>
<keyword evidence="1" id="KW-0472">Membrane</keyword>
<feature type="transmembrane region" description="Helical" evidence="1">
    <location>
        <begin position="30"/>
        <end position="54"/>
    </location>
</feature>
<sequence length="63" mass="7157">MNSFRVVLSLTIAFIIALVANTTKGYIFFFWHINTILLVCGVTLLLYIMAACIFRKKGRQTSL</sequence>
<comment type="caution">
    <text evidence="2">The sequence shown here is derived from an EMBL/GenBank/DDBJ whole genome shotgun (WGS) entry which is preliminary data.</text>
</comment>
<organism evidence="2 3">
    <name type="scientific">Mucilaginibacter agri</name>
    <dbReference type="NCBI Taxonomy" id="2695265"/>
    <lineage>
        <taxon>Bacteria</taxon>
        <taxon>Pseudomonadati</taxon>
        <taxon>Bacteroidota</taxon>
        <taxon>Sphingobacteriia</taxon>
        <taxon>Sphingobacteriales</taxon>
        <taxon>Sphingobacteriaceae</taxon>
        <taxon>Mucilaginibacter</taxon>
    </lineage>
</organism>
<dbReference type="Proteomes" id="UP000638732">
    <property type="component" value="Unassembled WGS sequence"/>
</dbReference>
<dbReference type="AlphaFoldDB" id="A0A965ZCJ5"/>
<keyword evidence="3" id="KW-1185">Reference proteome</keyword>
<reference evidence="2" key="2">
    <citation type="submission" date="2020-10" db="EMBL/GenBank/DDBJ databases">
        <title>Mucilaginibacter sp. nov., isolated from soil.</title>
        <authorList>
            <person name="Jeon C.O."/>
        </authorList>
    </citation>
    <scope>NUCLEOTIDE SEQUENCE</scope>
    <source>
        <strain evidence="2">R11</strain>
    </source>
</reference>
<accession>A0A965ZCJ5</accession>
<evidence type="ECO:0000313" key="3">
    <source>
        <dbReference type="Proteomes" id="UP000638732"/>
    </source>
</evidence>
<dbReference type="RefSeq" id="WP_166584246.1">
    <property type="nucleotide sequence ID" value="NZ_WWEO01000036.1"/>
</dbReference>
<keyword evidence="1" id="KW-1133">Transmembrane helix</keyword>
<dbReference type="EMBL" id="WWEO01000036">
    <property type="protein sequence ID" value="NCD68225.1"/>
    <property type="molecule type" value="Genomic_DNA"/>
</dbReference>
<reference evidence="2" key="1">
    <citation type="submission" date="2020-01" db="EMBL/GenBank/DDBJ databases">
        <authorList>
            <person name="Seo Y.L."/>
        </authorList>
    </citation>
    <scope>NUCLEOTIDE SEQUENCE</scope>
    <source>
        <strain evidence="2">R11</strain>
    </source>
</reference>
<proteinExistence type="predicted"/>
<evidence type="ECO:0000313" key="2">
    <source>
        <dbReference type="EMBL" id="NCD68225.1"/>
    </source>
</evidence>
<keyword evidence="1" id="KW-0812">Transmembrane</keyword>
<name>A0A965ZCJ5_9SPHI</name>